<dbReference type="AlphaFoldDB" id="A0A9X3YIV6"/>
<dbReference type="InterPro" id="IPR025406">
    <property type="entry name" value="DUF4132"/>
</dbReference>
<feature type="region of interest" description="Disordered" evidence="1">
    <location>
        <begin position="242"/>
        <end position="261"/>
    </location>
</feature>
<keyword evidence="4" id="KW-1185">Reference proteome</keyword>
<gene>
    <name evidence="3" type="ORF">OD750_007670</name>
</gene>
<feature type="domain" description="DUF4132" evidence="2">
    <location>
        <begin position="12"/>
        <end position="160"/>
    </location>
</feature>
<name>A0A9X3YIV6_9GAMM</name>
<evidence type="ECO:0000259" key="2">
    <source>
        <dbReference type="Pfam" id="PF13569"/>
    </source>
</evidence>
<dbReference type="Pfam" id="PF13569">
    <property type="entry name" value="DUF4132"/>
    <property type="match status" value="1"/>
</dbReference>
<accession>A0A9X3YIV6</accession>
<evidence type="ECO:0000256" key="1">
    <source>
        <dbReference type="SAM" id="MobiDB-lite"/>
    </source>
</evidence>
<dbReference type="RefSeq" id="WP_263542096.1">
    <property type="nucleotide sequence ID" value="NZ_JAOVZO020000009.1"/>
</dbReference>
<comment type="caution">
    <text evidence="3">The sequence shown here is derived from an EMBL/GenBank/DDBJ whole genome shotgun (WGS) entry which is preliminary data.</text>
</comment>
<evidence type="ECO:0000313" key="4">
    <source>
        <dbReference type="Proteomes" id="UP001139971"/>
    </source>
</evidence>
<dbReference type="EMBL" id="JAOVZO020000009">
    <property type="protein sequence ID" value="MDC8012422.1"/>
    <property type="molecule type" value="Genomic_DNA"/>
</dbReference>
<sequence>MRLTVAEPDKAQQALLAKFLESTYWQGLALTPDEWRTRLAHAPGGAALARTLVWQAQSGEAVPRSFMLDGEALHDAAGGALELAAGDRIRLWHPVTASDDERAAWQAHIVAARLRQPFRQAFREHYRPADDERAANRTATFAGHTVATRPLLGVARRESWTIAGNDRLIERWFGDVRVDLEMEYGLYPGIDAHCDTIDLHFTRYRDGRAQRTTLADLDAVVFSEACRAVDLLVSVSAFAIDDESPSSSARPSHPRTERRARVDRLGTLPLGEMAQMRRRALTLALAHEIDAGRVAVDERHVRVGSHAVHLSTARVTDDGAPVELELPAKRGKLAAVPWLPYDEVLLQRIADAVGALLARR</sequence>
<protein>
    <submittedName>
        <fullName evidence="3">DUF4132 domain-containing protein</fullName>
    </submittedName>
</protein>
<organism evidence="3 4">
    <name type="scientific">Tahibacter soli</name>
    <dbReference type="NCBI Taxonomy" id="2983605"/>
    <lineage>
        <taxon>Bacteria</taxon>
        <taxon>Pseudomonadati</taxon>
        <taxon>Pseudomonadota</taxon>
        <taxon>Gammaproteobacteria</taxon>
        <taxon>Lysobacterales</taxon>
        <taxon>Rhodanobacteraceae</taxon>
        <taxon>Tahibacter</taxon>
    </lineage>
</organism>
<evidence type="ECO:0000313" key="3">
    <source>
        <dbReference type="EMBL" id="MDC8012422.1"/>
    </source>
</evidence>
<dbReference type="Proteomes" id="UP001139971">
    <property type="component" value="Unassembled WGS sequence"/>
</dbReference>
<proteinExistence type="predicted"/>
<reference evidence="3" key="1">
    <citation type="submission" date="2023-02" db="EMBL/GenBank/DDBJ databases">
        <title>Tahibacter soli sp. nov. isolated from soil.</title>
        <authorList>
            <person name="Baek J.H."/>
            <person name="Lee J.K."/>
            <person name="Choi D.G."/>
            <person name="Jeon C.O."/>
        </authorList>
    </citation>
    <scope>NUCLEOTIDE SEQUENCE</scope>
    <source>
        <strain evidence="3">BL</strain>
    </source>
</reference>